<dbReference type="Proteomes" id="UP001201873">
    <property type="component" value="Unassembled WGS sequence"/>
</dbReference>
<dbReference type="InterPro" id="IPR011053">
    <property type="entry name" value="Single_hybrid_motif"/>
</dbReference>
<dbReference type="Gene3D" id="2.40.50.100">
    <property type="match status" value="1"/>
</dbReference>
<dbReference type="PROSITE" id="PS51826">
    <property type="entry name" value="PSBD"/>
    <property type="match status" value="1"/>
</dbReference>
<evidence type="ECO:0000256" key="4">
    <source>
        <dbReference type="ARBA" id="ARBA00022823"/>
    </source>
</evidence>
<gene>
    <name evidence="10" type="ORF">MXD59_07860</name>
</gene>
<dbReference type="Pfam" id="PF00198">
    <property type="entry name" value="2-oxoacid_dh"/>
    <property type="match status" value="1"/>
</dbReference>
<dbReference type="SUPFAM" id="SSF47005">
    <property type="entry name" value="Peripheral subunit-binding domain of 2-oxo acid dehydrogenase complex"/>
    <property type="match status" value="1"/>
</dbReference>
<evidence type="ECO:0000313" key="11">
    <source>
        <dbReference type="Proteomes" id="UP001201873"/>
    </source>
</evidence>
<reference evidence="10 11" key="1">
    <citation type="submission" date="2022-04" db="EMBL/GenBank/DDBJ databases">
        <title>Genome diversity in the genus Frankia.</title>
        <authorList>
            <person name="Carlos-Shanley C."/>
            <person name="Hahn D."/>
        </authorList>
    </citation>
    <scope>NUCLEOTIDE SEQUENCE [LARGE SCALE GENOMIC DNA]</scope>
    <source>
        <strain evidence="10 11">Ag45/Mut15</strain>
    </source>
</reference>
<evidence type="ECO:0000313" key="10">
    <source>
        <dbReference type="EMBL" id="MCK9875687.1"/>
    </source>
</evidence>
<feature type="region of interest" description="Disordered" evidence="7">
    <location>
        <begin position="198"/>
        <end position="228"/>
    </location>
</feature>
<evidence type="ECO:0000259" key="8">
    <source>
        <dbReference type="PROSITE" id="PS50968"/>
    </source>
</evidence>
<dbReference type="PROSITE" id="PS50968">
    <property type="entry name" value="BIOTINYL_LIPOYL"/>
    <property type="match status" value="1"/>
</dbReference>
<dbReference type="InterPro" id="IPR004167">
    <property type="entry name" value="PSBD"/>
</dbReference>
<keyword evidence="5 6" id="KW-0012">Acyltransferase</keyword>
<evidence type="ECO:0000256" key="2">
    <source>
        <dbReference type="ARBA" id="ARBA00007317"/>
    </source>
</evidence>
<dbReference type="RefSeq" id="WP_248824106.1">
    <property type="nucleotide sequence ID" value="NZ_JALKFT010000006.1"/>
</dbReference>
<keyword evidence="4 6" id="KW-0450">Lipoyl</keyword>
<sequence>MSGAAAAAATDGAPLVFHLPDLGEGLTEATVVRWLVQEGDVIGVDQPIVEVESAKACVEIPSPYAGRVHIRHGAAGDELPVGSPLVTVRPLATRPLIGFGPVEDEPTITGSPTSAPPPAQAPSPALTLGIGLVPGAHNGAGGEVRDAAGPPRVISPLVRRLARTAALDLAAVSATGLGGIILRADVDRALWQRDLAAHGPQAPAAEPTHPVEPASSTRARQVEPPTAGADADVVRIPLQGRRRVIAARMSRSRQEIPEATAWRDVDATALLAARAAMNSAQPDRTVSVLGLVGRFCVAGLARYPALNAHVDTEAGEIIRFARVHLGFAIAVEDSLTVGVVHDAQAANAVRLTSEIRRLTDQAREPGLGVADLTGGTFTVNNHGALGSDGAVPIINHPEVAQLAIGRIADRPWVVDGEILPRKIMQLTMTFDHRACDGTPVAGFLAFLAGCIEAPLTMLGEL</sequence>
<feature type="region of interest" description="Disordered" evidence="7">
    <location>
        <begin position="99"/>
        <end position="122"/>
    </location>
</feature>
<evidence type="ECO:0000256" key="5">
    <source>
        <dbReference type="ARBA" id="ARBA00023315"/>
    </source>
</evidence>
<name>A0ABT0JVW0_9ACTN</name>
<dbReference type="EC" id="2.3.1.-" evidence="6"/>
<dbReference type="Pfam" id="PF02817">
    <property type="entry name" value="E3_binding"/>
    <property type="match status" value="1"/>
</dbReference>
<dbReference type="InterPro" id="IPR036625">
    <property type="entry name" value="E3-bd_dom_sf"/>
</dbReference>
<accession>A0ABT0JVW0</accession>
<evidence type="ECO:0000256" key="1">
    <source>
        <dbReference type="ARBA" id="ARBA00001938"/>
    </source>
</evidence>
<dbReference type="InterPro" id="IPR023213">
    <property type="entry name" value="CAT-like_dom_sf"/>
</dbReference>
<dbReference type="PANTHER" id="PTHR43178">
    <property type="entry name" value="DIHYDROLIPOAMIDE ACETYLTRANSFERASE COMPONENT OF PYRUVATE DEHYDROGENASE COMPLEX"/>
    <property type="match status" value="1"/>
</dbReference>
<feature type="domain" description="Lipoyl-binding" evidence="8">
    <location>
        <begin position="8"/>
        <end position="89"/>
    </location>
</feature>
<organism evidence="10 11">
    <name type="scientific">Frankia umida</name>
    <dbReference type="NCBI Taxonomy" id="573489"/>
    <lineage>
        <taxon>Bacteria</taxon>
        <taxon>Bacillati</taxon>
        <taxon>Actinomycetota</taxon>
        <taxon>Actinomycetes</taxon>
        <taxon>Frankiales</taxon>
        <taxon>Frankiaceae</taxon>
        <taxon>Frankia</taxon>
    </lineage>
</organism>
<dbReference type="SUPFAM" id="SSF51230">
    <property type="entry name" value="Single hybrid motif"/>
    <property type="match status" value="1"/>
</dbReference>
<evidence type="ECO:0000256" key="3">
    <source>
        <dbReference type="ARBA" id="ARBA00022679"/>
    </source>
</evidence>
<dbReference type="CDD" id="cd06849">
    <property type="entry name" value="lipoyl_domain"/>
    <property type="match status" value="1"/>
</dbReference>
<dbReference type="Pfam" id="PF00364">
    <property type="entry name" value="Biotin_lipoyl"/>
    <property type="match status" value="1"/>
</dbReference>
<comment type="caution">
    <text evidence="10">The sequence shown here is derived from an EMBL/GenBank/DDBJ whole genome shotgun (WGS) entry which is preliminary data.</text>
</comment>
<proteinExistence type="inferred from homology"/>
<dbReference type="Gene3D" id="4.10.320.10">
    <property type="entry name" value="E3-binding domain"/>
    <property type="match status" value="1"/>
</dbReference>
<keyword evidence="11" id="KW-1185">Reference proteome</keyword>
<protein>
    <recommendedName>
        <fullName evidence="6">Dihydrolipoamide acetyltransferase component of pyruvate dehydrogenase complex</fullName>
        <ecNumber evidence="6">2.3.1.-</ecNumber>
    </recommendedName>
</protein>
<evidence type="ECO:0000256" key="6">
    <source>
        <dbReference type="RuleBase" id="RU003423"/>
    </source>
</evidence>
<dbReference type="EMBL" id="JALKFT010000006">
    <property type="protein sequence ID" value="MCK9875687.1"/>
    <property type="molecule type" value="Genomic_DNA"/>
</dbReference>
<comment type="cofactor">
    <cofactor evidence="1 6">
        <name>(R)-lipoate</name>
        <dbReference type="ChEBI" id="CHEBI:83088"/>
    </cofactor>
</comment>
<dbReference type="InterPro" id="IPR000089">
    <property type="entry name" value="Biotin_lipoyl"/>
</dbReference>
<dbReference type="InterPro" id="IPR050743">
    <property type="entry name" value="2-oxoacid_DH_E2_comp"/>
</dbReference>
<dbReference type="PANTHER" id="PTHR43178:SF5">
    <property type="entry name" value="LIPOAMIDE ACYLTRANSFERASE COMPONENT OF BRANCHED-CHAIN ALPHA-KETO ACID DEHYDROGENASE COMPLEX, MITOCHONDRIAL"/>
    <property type="match status" value="1"/>
</dbReference>
<dbReference type="SUPFAM" id="SSF52777">
    <property type="entry name" value="CoA-dependent acyltransferases"/>
    <property type="match status" value="1"/>
</dbReference>
<evidence type="ECO:0000256" key="7">
    <source>
        <dbReference type="SAM" id="MobiDB-lite"/>
    </source>
</evidence>
<evidence type="ECO:0000259" key="9">
    <source>
        <dbReference type="PROSITE" id="PS51826"/>
    </source>
</evidence>
<keyword evidence="3 6" id="KW-0808">Transferase</keyword>
<comment type="similarity">
    <text evidence="2 6">Belongs to the 2-oxoacid dehydrogenase family.</text>
</comment>
<dbReference type="Gene3D" id="3.30.559.10">
    <property type="entry name" value="Chloramphenicol acetyltransferase-like domain"/>
    <property type="match status" value="1"/>
</dbReference>
<feature type="domain" description="Peripheral subunit-binding (PSBD)" evidence="9">
    <location>
        <begin position="153"/>
        <end position="190"/>
    </location>
</feature>
<dbReference type="InterPro" id="IPR001078">
    <property type="entry name" value="2-oxoacid_DH_actylTfrase"/>
</dbReference>